<dbReference type="Proteomes" id="UP001152888">
    <property type="component" value="Unassembled WGS sequence"/>
</dbReference>
<protein>
    <submittedName>
        <fullName evidence="1">Uncharacterized protein</fullName>
    </submittedName>
</protein>
<evidence type="ECO:0000313" key="1">
    <source>
        <dbReference type="EMBL" id="CAH1991398.1"/>
    </source>
</evidence>
<keyword evidence="2" id="KW-1185">Reference proteome</keyword>
<reference evidence="1" key="1">
    <citation type="submission" date="2022-03" db="EMBL/GenBank/DDBJ databases">
        <authorList>
            <person name="Sayadi A."/>
        </authorList>
    </citation>
    <scope>NUCLEOTIDE SEQUENCE</scope>
</reference>
<gene>
    <name evidence="1" type="ORF">ACAOBT_LOCUS20236</name>
</gene>
<dbReference type="EMBL" id="CAKOFQ010007111">
    <property type="protein sequence ID" value="CAH1991398.1"/>
    <property type="molecule type" value="Genomic_DNA"/>
</dbReference>
<sequence length="91" mass="10758">MSDERWRQESGWIRGKSFYSRKGPQRKRSWTYAIAHVIEVTRCGVCGKIIHERPATAVNGWEPQNVFVRFCPVCFQARPGIQEKRTDWVKY</sequence>
<accession>A0A9P0PRW0</accession>
<proteinExistence type="predicted"/>
<dbReference type="OrthoDB" id="6602337at2759"/>
<name>A0A9P0PRW0_ACAOB</name>
<comment type="caution">
    <text evidence="1">The sequence shown here is derived from an EMBL/GenBank/DDBJ whole genome shotgun (WGS) entry which is preliminary data.</text>
</comment>
<evidence type="ECO:0000313" key="2">
    <source>
        <dbReference type="Proteomes" id="UP001152888"/>
    </source>
</evidence>
<dbReference type="AlphaFoldDB" id="A0A9P0PRW0"/>
<organism evidence="1 2">
    <name type="scientific">Acanthoscelides obtectus</name>
    <name type="common">Bean weevil</name>
    <name type="synonym">Bruchus obtectus</name>
    <dbReference type="NCBI Taxonomy" id="200917"/>
    <lineage>
        <taxon>Eukaryota</taxon>
        <taxon>Metazoa</taxon>
        <taxon>Ecdysozoa</taxon>
        <taxon>Arthropoda</taxon>
        <taxon>Hexapoda</taxon>
        <taxon>Insecta</taxon>
        <taxon>Pterygota</taxon>
        <taxon>Neoptera</taxon>
        <taxon>Endopterygota</taxon>
        <taxon>Coleoptera</taxon>
        <taxon>Polyphaga</taxon>
        <taxon>Cucujiformia</taxon>
        <taxon>Chrysomeloidea</taxon>
        <taxon>Chrysomelidae</taxon>
        <taxon>Bruchinae</taxon>
        <taxon>Bruchini</taxon>
        <taxon>Acanthoscelides</taxon>
    </lineage>
</organism>